<organism evidence="2 3">
    <name type="scientific">Meloidogyne enterolobii</name>
    <name type="common">Root-knot nematode worm</name>
    <name type="synonym">Meloidogyne mayaguensis</name>
    <dbReference type="NCBI Taxonomy" id="390850"/>
    <lineage>
        <taxon>Eukaryota</taxon>
        <taxon>Metazoa</taxon>
        <taxon>Ecdysozoa</taxon>
        <taxon>Nematoda</taxon>
        <taxon>Chromadorea</taxon>
        <taxon>Rhabditida</taxon>
        <taxon>Tylenchina</taxon>
        <taxon>Tylenchomorpha</taxon>
        <taxon>Tylenchoidea</taxon>
        <taxon>Meloidogynidae</taxon>
        <taxon>Meloidogyninae</taxon>
        <taxon>Meloidogyne</taxon>
    </lineage>
</organism>
<reference evidence="2 3" key="1">
    <citation type="submission" date="2020-08" db="EMBL/GenBank/DDBJ databases">
        <authorList>
            <person name="Koutsovoulos G."/>
            <person name="Danchin GJ E."/>
        </authorList>
    </citation>
    <scope>NUCLEOTIDE SEQUENCE [LARGE SCALE GENOMIC DNA]</scope>
</reference>
<evidence type="ECO:0000313" key="3">
    <source>
        <dbReference type="Proteomes" id="UP000580250"/>
    </source>
</evidence>
<keyword evidence="1" id="KW-0732">Signal</keyword>
<name>A0A6V7X8D0_MELEN</name>
<feature type="signal peptide" evidence="1">
    <location>
        <begin position="1"/>
        <end position="28"/>
    </location>
</feature>
<accession>A0A6V7X8D0</accession>
<comment type="caution">
    <text evidence="2">The sequence shown here is derived from an EMBL/GenBank/DDBJ whole genome shotgun (WGS) entry which is preliminary data.</text>
</comment>
<feature type="chain" id="PRO_5027788240" evidence="1">
    <location>
        <begin position="29"/>
        <end position="288"/>
    </location>
</feature>
<evidence type="ECO:0000256" key="1">
    <source>
        <dbReference type="SAM" id="SignalP"/>
    </source>
</evidence>
<dbReference type="OrthoDB" id="5868524at2759"/>
<dbReference type="EMBL" id="CAJEWN010001225">
    <property type="protein sequence ID" value="CAD2195559.1"/>
    <property type="molecule type" value="Genomic_DNA"/>
</dbReference>
<gene>
    <name evidence="2" type="ORF">MENT_LOCUS48660</name>
</gene>
<dbReference type="Proteomes" id="UP000580250">
    <property type="component" value="Unassembled WGS sequence"/>
</dbReference>
<sequence>MCYLFFKSLFSSLICLMFLIVFHHPLFSCETTTKLSCIKNCSEIFKHSLSSIAGVGFRTPLDMLSPLYSIIRYSANNVVVIRKSEWICLSVEKFKLCSDNCMDNRQKMVELANVGYWTNICKILGDKPKIFSEFITCQRKHLEEVGKKCKPLPLKEELTISLWQFCRIMNDYTKCYAGIKLKCSKNAIQIYRQISESINKAFERIRHISREHLLMPEECRKRISESNKIILIEKSEEEKEEIKENNNNDYWNDLINERNVTLKNNGNCDYLRIYNILIIFFICLKFLI</sequence>
<dbReference type="AlphaFoldDB" id="A0A6V7X8D0"/>
<evidence type="ECO:0000313" key="2">
    <source>
        <dbReference type="EMBL" id="CAD2195559.1"/>
    </source>
</evidence>
<proteinExistence type="predicted"/>
<protein>
    <submittedName>
        <fullName evidence="2">Uncharacterized protein</fullName>
    </submittedName>
</protein>